<accession>A0A0S4KKQ7</accession>
<feature type="compositionally biased region" description="Gly residues" evidence="1">
    <location>
        <begin position="49"/>
        <end position="60"/>
    </location>
</feature>
<evidence type="ECO:0000313" key="3">
    <source>
        <dbReference type="Proteomes" id="UP000066284"/>
    </source>
</evidence>
<evidence type="ECO:0000313" key="2">
    <source>
        <dbReference type="EMBL" id="CUQ64979.1"/>
    </source>
</evidence>
<organism evidence="2 3">
    <name type="scientific">Candidatus Nitrospira inopinata</name>
    <dbReference type="NCBI Taxonomy" id="1715989"/>
    <lineage>
        <taxon>Bacteria</taxon>
        <taxon>Pseudomonadati</taxon>
        <taxon>Nitrospirota</taxon>
        <taxon>Nitrospiria</taxon>
        <taxon>Nitrospirales</taxon>
        <taxon>Nitrospiraceae</taxon>
        <taxon>Nitrospira</taxon>
    </lineage>
</organism>
<dbReference type="AlphaFoldDB" id="A0A0S4KKQ7"/>
<feature type="region of interest" description="Disordered" evidence="1">
    <location>
        <begin position="41"/>
        <end position="60"/>
    </location>
</feature>
<reference evidence="3" key="1">
    <citation type="submission" date="2015-09" db="EMBL/GenBank/DDBJ databases">
        <authorList>
            <person name="Daims H."/>
        </authorList>
    </citation>
    <scope>NUCLEOTIDE SEQUENCE [LARGE SCALE GENOMIC DNA]</scope>
</reference>
<proteinExistence type="predicted"/>
<gene>
    <name evidence="2" type="ORF">NITINOP_0001</name>
</gene>
<name>A0A0S4KKQ7_9BACT</name>
<evidence type="ECO:0000256" key="1">
    <source>
        <dbReference type="SAM" id="MobiDB-lite"/>
    </source>
</evidence>
<dbReference type="Proteomes" id="UP000066284">
    <property type="component" value="Chromosome 1"/>
</dbReference>
<protein>
    <submittedName>
        <fullName evidence="2">Uncharacterized protein</fullName>
    </submittedName>
</protein>
<dbReference type="EMBL" id="LN885086">
    <property type="protein sequence ID" value="CUQ64979.1"/>
    <property type="molecule type" value="Genomic_DNA"/>
</dbReference>
<dbReference type="KEGG" id="nio:NITINOP_0001"/>
<keyword evidence="3" id="KW-1185">Reference proteome</keyword>
<sequence>MAGPGKTEVFRLSTISAYCRRGGDAILRRGKHVEDIVREQGGISRSGGVRNGGGAGAGSA</sequence>